<sequence>MSGPEVSSSTNKRPREQQQHTSAPTISLKVKGQDGVDVFFNIKRNAKLKKVLMAYCEKQNYEYKTIVFLYNGERILERQSPDDLNMAEEDEIDALRHQTGGGRNEK</sequence>
<keyword evidence="2" id="KW-1185">Reference proteome</keyword>
<name>A0ACB7X0B3_9ERIC</name>
<accession>A0ACB7X0B3</accession>
<evidence type="ECO:0000313" key="2">
    <source>
        <dbReference type="Proteomes" id="UP000828048"/>
    </source>
</evidence>
<proteinExistence type="predicted"/>
<protein>
    <submittedName>
        <fullName evidence="1">Uncharacterized protein</fullName>
    </submittedName>
</protein>
<dbReference type="EMBL" id="CM037152">
    <property type="protein sequence ID" value="KAH7834086.1"/>
    <property type="molecule type" value="Genomic_DNA"/>
</dbReference>
<dbReference type="Proteomes" id="UP000828048">
    <property type="component" value="Chromosome 2"/>
</dbReference>
<comment type="caution">
    <text evidence="1">The sequence shown here is derived from an EMBL/GenBank/DDBJ whole genome shotgun (WGS) entry which is preliminary data.</text>
</comment>
<gene>
    <name evidence="1" type="ORF">Vadar_012631</name>
</gene>
<reference evidence="1 2" key="1">
    <citation type="journal article" date="2021" name="Hortic Res">
        <title>High-quality reference genome and annotation aids understanding of berry development for evergreen blueberry (Vaccinium darrowii).</title>
        <authorList>
            <person name="Yu J."/>
            <person name="Hulse-Kemp A.M."/>
            <person name="Babiker E."/>
            <person name="Staton M."/>
        </authorList>
    </citation>
    <scope>NUCLEOTIDE SEQUENCE [LARGE SCALE GENOMIC DNA]</scope>
    <source>
        <strain evidence="2">cv. NJ 8807/NJ 8810</strain>
        <tissue evidence="1">Young leaf</tissue>
    </source>
</reference>
<evidence type="ECO:0000313" key="1">
    <source>
        <dbReference type="EMBL" id="KAH7834086.1"/>
    </source>
</evidence>
<organism evidence="1 2">
    <name type="scientific">Vaccinium darrowii</name>
    <dbReference type="NCBI Taxonomy" id="229202"/>
    <lineage>
        <taxon>Eukaryota</taxon>
        <taxon>Viridiplantae</taxon>
        <taxon>Streptophyta</taxon>
        <taxon>Embryophyta</taxon>
        <taxon>Tracheophyta</taxon>
        <taxon>Spermatophyta</taxon>
        <taxon>Magnoliopsida</taxon>
        <taxon>eudicotyledons</taxon>
        <taxon>Gunneridae</taxon>
        <taxon>Pentapetalae</taxon>
        <taxon>asterids</taxon>
        <taxon>Ericales</taxon>
        <taxon>Ericaceae</taxon>
        <taxon>Vaccinioideae</taxon>
        <taxon>Vaccinieae</taxon>
        <taxon>Vaccinium</taxon>
    </lineage>
</organism>